<evidence type="ECO:0000259" key="4">
    <source>
        <dbReference type="PROSITE" id="PS50825"/>
    </source>
</evidence>
<gene>
    <name evidence="5" type="ORF">A2563_00470</name>
</gene>
<dbReference type="InterPro" id="IPR032179">
    <property type="entry name" value="Cry22Aa_Ig-like"/>
</dbReference>
<dbReference type="InterPro" id="IPR013783">
    <property type="entry name" value="Ig-like_fold"/>
</dbReference>
<organism evidence="5 6">
    <name type="scientific">Candidatus Magasanikbacteria bacterium RIFOXYD1_FULL_40_23</name>
    <dbReference type="NCBI Taxonomy" id="1798705"/>
    <lineage>
        <taxon>Bacteria</taxon>
        <taxon>Candidatus Magasanikiibacteriota</taxon>
    </lineage>
</organism>
<dbReference type="Pfam" id="PF16403">
    <property type="entry name" value="Bact_surface_Ig-like"/>
    <property type="match status" value="2"/>
</dbReference>
<reference evidence="5 6" key="1">
    <citation type="journal article" date="2016" name="Nat. Commun.">
        <title>Thousands of microbial genomes shed light on interconnected biogeochemical processes in an aquifer system.</title>
        <authorList>
            <person name="Anantharaman K."/>
            <person name="Brown C.T."/>
            <person name="Hug L.A."/>
            <person name="Sharon I."/>
            <person name="Castelle C.J."/>
            <person name="Probst A.J."/>
            <person name="Thomas B.C."/>
            <person name="Singh A."/>
            <person name="Wilkins M.J."/>
            <person name="Karaoz U."/>
            <person name="Brodie E.L."/>
            <person name="Williams K.H."/>
            <person name="Hubbard S.S."/>
            <person name="Banfield J.F."/>
        </authorList>
    </citation>
    <scope>NUCLEOTIDE SEQUENCE [LARGE SCALE GENOMIC DNA]</scope>
</reference>
<sequence length="927" mass="96041">MQQVLQNRRGRAIKFIGLTIFLLAILVFALPTYAATTTSLPTGDGNYDDDWSEVGAPSAWEAVVNNDGNTSYITEDDDDDVRTFAVANAGLPTGAVINSVTFHVVASGTHAGIQLRLEKGTGGSDRNDSATVSLSNSYSSYSRIDTVNPFTHVAWTLAEVNAWTTRFGVQYVDEAPGSDDSDVASVSQVYVVVDFTLPDTTAPVIGTPTHTQVEATGPDGAIATYIVPDATDDVDGTFPANCSPASGIMYPITTTVVICNAMDVAGNAATPVGINVIVRDTTPPAITLIGDDIVLINTGDTYTELGATAADIVDGDVTAGIVIDSSAINNMLPGGYVVTYTSADSHANSTIKTRAVFVSDYSAPVINAITDMTVEATSALNTLVDYGTITATDDVDGTFDINPASCLPLSGSAFPIGTTVVNCNATDAAGNIGFGAALSVTVQDTTAPTVVITPDSQTVEATSTLGAEAFFTVDATDIVDTGVGFSIECLVASGSMFPIGTTVVTCTAHDEMGNYTTSTATVIVVDTAAPLPFTVADQTFEATGFLTSPVLALPAVSDLIDPAVTLTYTPSSSFPLGTTVVTWTASDFSGNTTVVTSNVIIIDTTAPVITLHGDAAITLTVGDSYTEQGASVTDNHDTEMSAPTVGGDVVNTSVAGTYHVTYDAHDGSGNNAVQQIRTITVNNPPSSGGSSGGAGTTYVPPTPPSFGDQPITVGGGLGDTFVVQLTFDVQNASWVAISETPDFTNVSWIPYATSTTSTLSASNTERKLYIKFRRVNGGETKIQEVNVLPNTPSTLIQAVLGVRITRLSELLAKLKLGNRGSEVSELQELLKAAGFFPVSQAATGYYGPITLAAANKALAASKAVLGVKITRVDELVAKLKVGDRGEEVVELQTLLKNAGYFPTAQTATGYYGPITDASVKKYLAAIK</sequence>
<dbReference type="AlphaFoldDB" id="A0A1F6P7V7"/>
<dbReference type="Gene3D" id="2.60.40.10">
    <property type="entry name" value="Immunoglobulins"/>
    <property type="match status" value="2"/>
</dbReference>
<dbReference type="PANTHER" id="PTHR24273">
    <property type="entry name" value="FI04643P-RELATED"/>
    <property type="match status" value="1"/>
</dbReference>
<evidence type="ECO:0000256" key="2">
    <source>
        <dbReference type="SAM" id="MobiDB-lite"/>
    </source>
</evidence>
<protein>
    <recommendedName>
        <fullName evidence="4">HYR domain-containing protein</fullName>
    </recommendedName>
</protein>
<dbReference type="InterPro" id="IPR002477">
    <property type="entry name" value="Peptidoglycan-bd-like"/>
</dbReference>
<feature type="signal peptide" evidence="3">
    <location>
        <begin position="1"/>
        <end position="34"/>
    </location>
</feature>
<proteinExistence type="predicted"/>
<comment type="caution">
    <text evidence="5">The sequence shown here is derived from an EMBL/GenBank/DDBJ whole genome shotgun (WGS) entry which is preliminary data.</text>
</comment>
<evidence type="ECO:0000313" key="6">
    <source>
        <dbReference type="Proteomes" id="UP000176634"/>
    </source>
</evidence>
<feature type="domain" description="HYR" evidence="4">
    <location>
        <begin position="443"/>
        <end position="526"/>
    </location>
</feature>
<dbReference type="STRING" id="1798705.A2563_00470"/>
<keyword evidence="3" id="KW-0732">Signal</keyword>
<evidence type="ECO:0000313" key="5">
    <source>
        <dbReference type="EMBL" id="OGH92053.1"/>
    </source>
</evidence>
<feature type="region of interest" description="Disordered" evidence="2">
    <location>
        <begin position="683"/>
        <end position="704"/>
    </location>
</feature>
<dbReference type="InterPro" id="IPR036366">
    <property type="entry name" value="PGBDSf"/>
</dbReference>
<dbReference type="Pfam" id="PF02494">
    <property type="entry name" value="HYR"/>
    <property type="match status" value="1"/>
</dbReference>
<dbReference type="InterPro" id="IPR003410">
    <property type="entry name" value="HYR_dom"/>
</dbReference>
<dbReference type="Gene3D" id="1.10.101.10">
    <property type="entry name" value="PGBD-like superfamily/PGBD"/>
    <property type="match status" value="2"/>
</dbReference>
<evidence type="ECO:0000256" key="3">
    <source>
        <dbReference type="SAM" id="SignalP"/>
    </source>
</evidence>
<dbReference type="SUPFAM" id="SSF47090">
    <property type="entry name" value="PGBD-like"/>
    <property type="match status" value="2"/>
</dbReference>
<dbReference type="Pfam" id="PF01471">
    <property type="entry name" value="PG_binding_1"/>
    <property type="match status" value="1"/>
</dbReference>
<name>A0A1F6P7V7_9BACT</name>
<dbReference type="InterPro" id="IPR036365">
    <property type="entry name" value="PGBD-like_sf"/>
</dbReference>
<keyword evidence="1" id="KW-0677">Repeat</keyword>
<feature type="chain" id="PRO_5009525946" description="HYR domain-containing protein" evidence="3">
    <location>
        <begin position="35"/>
        <end position="927"/>
    </location>
</feature>
<dbReference type="Proteomes" id="UP000176634">
    <property type="component" value="Unassembled WGS sequence"/>
</dbReference>
<dbReference type="EMBL" id="MFRA01000008">
    <property type="protein sequence ID" value="OGH92053.1"/>
    <property type="molecule type" value="Genomic_DNA"/>
</dbReference>
<evidence type="ECO:0000256" key="1">
    <source>
        <dbReference type="ARBA" id="ARBA00022737"/>
    </source>
</evidence>
<dbReference type="PANTHER" id="PTHR24273:SF32">
    <property type="entry name" value="HYALIN"/>
    <property type="match status" value="1"/>
</dbReference>
<dbReference type="PROSITE" id="PS50825">
    <property type="entry name" value="HYR"/>
    <property type="match status" value="1"/>
</dbReference>
<accession>A0A1F6P7V7</accession>